<dbReference type="InterPro" id="IPR041398">
    <property type="entry name" value="DdrB_dom"/>
</dbReference>
<feature type="domain" description="Inorganic pyrophosphatase" evidence="4">
    <location>
        <begin position="2048"/>
        <end position="2181"/>
    </location>
</feature>
<dbReference type="GeneID" id="82524732"/>
<evidence type="ECO:0000259" key="3">
    <source>
        <dbReference type="Pfam" id="PF18763"/>
    </source>
</evidence>
<feature type="compositionally biased region" description="Basic and acidic residues" evidence="2">
    <location>
        <begin position="3078"/>
        <end position="3088"/>
    </location>
</feature>
<dbReference type="InterPro" id="IPR029063">
    <property type="entry name" value="SAM-dependent_MTases_sf"/>
</dbReference>
<keyword evidence="6" id="KW-1185">Reference proteome</keyword>
<evidence type="ECO:0000313" key="5">
    <source>
        <dbReference type="EMBL" id="PWB04345.1"/>
    </source>
</evidence>
<feature type="compositionally biased region" description="Basic and acidic residues" evidence="2">
    <location>
        <begin position="1952"/>
        <end position="1963"/>
    </location>
</feature>
<evidence type="ECO:0000256" key="2">
    <source>
        <dbReference type="SAM" id="MobiDB-lite"/>
    </source>
</evidence>
<feature type="region of interest" description="Disordered" evidence="2">
    <location>
        <begin position="1278"/>
        <end position="1302"/>
    </location>
</feature>
<comment type="caution">
    <text evidence="5">The sequence shown here is derived from an EMBL/GenBank/DDBJ whole genome shotgun (WGS) entry which is preliminary data.</text>
</comment>
<feature type="compositionally biased region" description="Polar residues" evidence="2">
    <location>
        <begin position="2405"/>
        <end position="2421"/>
    </location>
</feature>
<feature type="region of interest" description="Disordered" evidence="2">
    <location>
        <begin position="3008"/>
        <end position="3108"/>
    </location>
</feature>
<feature type="compositionally biased region" description="Basic and acidic residues" evidence="2">
    <location>
        <begin position="1909"/>
        <end position="1925"/>
    </location>
</feature>
<sequence length="3898" mass="430588">MAEDKVTNLYNAFVKNGYAMEPEAQFRENLKDPKKRKAAYDALVADGYNMEPFADFESNIGFGAPTPAPAPTAPTPQQQAQPAATAAPTSVPASATAEEQEQAPVQSQPEQAAWQPSEQEKIRMSYQMHTMLNDFKQKSKARIEQVQRMTEPLTPEGRKKLKAAKFQAQLAGTPTKVMGLTPPTPAPATEGAEVAAEGEAQQQPVQSGQSPVPYGVKYIDGKAVTQWLLPDGRLTTNYLEADQAEYGARTARLRHQFENRMKQNGLDPAKPEDVEMQAQFDAQAPAYSVVADLWREAEEKHKADKERNANKHWNSYASMGGGREMRVVTTSMNRHADNISHMTRFDLETMMDNAWNRVGSQITANCYNRLRQQYPGASEEELQATASQMARSLSDNAVYQYAVQQNTPKSTLEYFGRTVADMNVVNSISKGLARSQAGTSGDLAAYEAAMGEYGKNHRVAQVAGTVAGMAVDPVTWVSGGVGSVAGKGAISLGGRYVASRAATSMSTQVGSRLFSSSLTGRIITGAAAGGGNFATYEMLKEGESQFLHGGHVNAETGEVEGYSAGAILKAGGHGLVLGSVTGTLSPMIGNVADKYAKATTSTAGKAGVRFGEVAVSTVAEGTVFSIPQWISGEGDAFDVWTDNMAMMLGFKAQHGIKSAPRMIASLRPFKPTNGRPLTQAERNHNRMDFEERLRRNLDASPGDLSFTADEREELRRTGYGELADLFSRDRVQEAQNPNINPAEGAIELRAERVEAETIHRSPEFDGYSAMEELMQDGRVSQAARAKAYYILTGRMLPMGSVTGYTKTTADDGRVTINSTTADGEIVTSRTFKNEQEAKQETDNIMRQAELNTIDVGERYKEAVADDMVLDAAISEVSPGADPATIKKIYRAVKAGNKDVTESQVQLVEFLDDAIGRNKEIADKYRPEAIRAELMNSTGIDVDAVLRKMPGKRTEAEQAAVKSYLERLFPEEARQQNADPTPEQAEAQNRYEQGRLLYGRFEEGDPTVQADVDAIALRMQEAYQAVEDAFGAEAEYYMFHVNENPWALVNDPELTAEQQDAVLYYINAKAALDGVMDASNEVADRKRAEVEQSVGKRTHKDKDGKDDGMIISAETKMGKQVYIVMGDVVMFPDNKGVDRQNSSSQIWVLNPESGEYEPSAPEFIERVIETVSVQDELDTALSVIEQEQMNIFGENAVAPEEATESEAEPEYIDPFARSAEAEAPATTDTEEYDRGYEEGIEVSTSLSDEVLNQTITDLRGRDFLTEEWRGRLEAYEYEQQRRQMEAQNAPAETTGNNGTENIPAPEQQAETALSRIPLDEETQEPRFTAVDPETAWDGLVEAMEGEANALPIAQQMIEDANKRLEALGKKPPTPVKPKLAGKAGPMAMRAEQKRVDEANAKAQSEYQQALADAQAEAQAWSNILRVYTSRNAELRRQQEEERRQRDAIAHDEAVARFEEEQRIKAEKQAEQERIGVHAVNPKIRERWESAPKVEGNEDALTLPDGSTISGRYILTEAGAASPSHDVNNAYAPTEGFPIDENGQSVNDRDYQRDKDAQQKVEGMAGNYDNRALQDPVIVSKDGVVLSGNNRTMSGDLAARQGTDRAYNDYLAQFGHKKYGFTPEQVASMKNPRVVFVPDEALPYDATTFARFNAQEKKSQGKPEAAVKLGKIVPYNVFTSIVNDISRYDRLSDYYADEKAIAHALGALMQAGVINDMQMPEMRTGTALSAAGKELIENTLIGKVFQTSPDAVRQIISMPTLRQSIVMGLNEIANNRTLARNGYDISEELAKAVDLVTRAKAAMPDVYTDGMPVSPFGRMQGLFDDEFGDSRVADATALLLADILNSGKPSDLRKVLTSYNNEAAQASGGQMDMFSGSIPTKEEILTTVNEHFRNATPKEQQALVDAAIAERKRRAEADAEQRERSEASEQTPNDDERSAVPQQPTADGGTELEPLAKERNDIHEDTPEEAALRARISVGDEWEEKGPAPDKPIYKRKLYVDGKHEVIQTDAPDKNGSYTGSQLTYEGRDFGDLKEIADYIDGGMQAEPTEAQKAAGNYKMEHRRVDGYNISIENAKGSVRRGTGADGKPWETTMQNDYGYIRGTEGVDGDHIDVFLSDTPEEGDVFVVDQVNEDGSFDEHKVMYGFPTEQAARDAYLSNYEPGWTGLGAITHVSKDEFKKWIQSSRRKTKPFAEYKSVKPIVGNDMIGRSLTEQEATELIARMEATAEVAPTIELTPENWIAQFGEDGTVETPIGIVKMGANQLLKLYSTKRTGYFGMIHPTLSTPDVILEEADPKEGSERDSKYLFIKTFVKSDGTRIVHFESVTVKKDGMEVSISSHEIKDKSLKNKMQNDIVLHLDEKLSPSSEMRLTEAPSESEGPDLVPTSDNVISSDRKDNTLSADKQAESAESSEPYTITPTTYTNKKGKTSDVHLVKFNRELTAEEKAALDTFVREPLAEGKKTSRGWYDRKQGGYMMRSEEAARQLGEMLGNEEAVADVQPMTAEELREAVGASRTRNPRPKKSPINRVSLEDVMTDLSTKGETKLSDHAEPVKAEQEAQHEISDDEMQWLANELRELLGIGEDEGDADIKFSDPGELTPQERQRIQSAGIRLAMGLVERDTTSFPDYATKMVGLLGDKIRPWLKSFYEGARWTPGYEKYAFTPTEQVAVFDVQNFDKKQADPIAQAAMIVEERKAATASEQAQKELIETRNKNRRENDKQREADTAALAEKAEAVAGEAEVTAQSAGTGEAGRKRILRDLKRVDDTLDEVNDQLAILGYYEAEEVDKDFNEAYGYMRNAEKKAVKDAVELAKQLVNDLGLGLDKVTGSTTANRGKRKNAVTANIAPAGGDISIRLPLNEGRELYITIGLDPSVTPGDVTYSGDNLQATRIMYRVEWPDEKGHVSFDRMGRNCWADANVTYADLLKGIQREAKEYLPSSTPAEAEETHNGYKIGDEVMWDRYGNGNWEKVKIEDFDTDGGPIFEAVKGVMSEKGDWSRVKPADGIFGEAKRVARATQEKKRSSRKKDVTLKPEQPFGDLFGGLFDNTQSLSNHEETEMGTRPGEAGRQRQQLKQDTQVGGDEPRRETERPAGEAGSGSTGMDSDADRAGSRGLHDVATQPALERLPEKERKNVHNNHVERGTEVAPKSESARIKANIAAIETMKKLEASGEAPTAADMKKLRAFSGWGGLGKAFSDWDTSRQLRQLLGDKLYDEGAEMSRNSAYFTPAYIVDAMWDIARAMGFKGGRVLEGSAGIGNVLGLMPQDLSERSYIRAVEKDPTTGKMLSLLYPDAVVDIDGFEKVKIETGTYDLVITNVPFVPGLKVADTSGDGDISKEFKTSIHDFCIAKNVRKLRDGGVGVFITTAGSMDGTGRLHKWLSNRENADIVGMFRMHNETFGGTNATSDIIVVRKRVNGVKSPNAIDCSLTTGVRTAEYDTGEKKKVKNVGEVPIIKTLSMSYNRYYVEHPEYMAGEMHFGFEKGDTSFRPESKGLYPIKEKDQSQLLSQWVEDMKQKLADTSEEPAPTVMNHRDEYVPTYDKVGNEVKTGTVVVDSQGRICVNYDGTARPLMSKLDNKNPKSADERIAQFNKNKVKGRSRVQVVQDYNAIKKALNDLLEYQKTSDSDEGLQPKLKALNRAFDSFVATYGHLHGNNGLAWLKNDVDYPSVIALETYREEGLEHKKVFGKADIFSRRVVVRPEQPKATNVRDGVTLSIRQTGSLDTRYIAEQLGMSEADVRREVIEAGLGYENPLTHSMEAAHEYLSGNVREKMQQAEVNNEDGRYTPNITALRKVVPHNIPSHFIEFSIGSSWLRPELFEQYVKERTGASVKLTYAGGMWAMDKPKWTGEQDKSFGIRSEICDKIITGTELIEAAMTNRTIRFLCQAEDGPRYPTLKLHLPALPK</sequence>
<dbReference type="Pfam" id="PF18823">
    <property type="entry name" value="InPase"/>
    <property type="match status" value="1"/>
</dbReference>
<keyword evidence="1" id="KW-0175">Coiled coil</keyword>
<evidence type="ECO:0008006" key="7">
    <source>
        <dbReference type="Google" id="ProtNLM"/>
    </source>
</evidence>
<proteinExistence type="predicted"/>
<dbReference type="Proteomes" id="UP000244905">
    <property type="component" value="Unassembled WGS sequence"/>
</dbReference>
<feature type="region of interest" description="Disordered" evidence="2">
    <location>
        <begin position="58"/>
        <end position="118"/>
    </location>
</feature>
<feature type="region of interest" description="Disordered" evidence="2">
    <location>
        <begin position="1909"/>
        <end position="1967"/>
    </location>
</feature>
<accession>A0A2V1ISY7</accession>
<feature type="compositionally biased region" description="Polar residues" evidence="2">
    <location>
        <begin position="1289"/>
        <end position="1299"/>
    </location>
</feature>
<name>A0A2V1ISY7_9BACT</name>
<dbReference type="Gene3D" id="3.40.50.150">
    <property type="entry name" value="Vaccinia Virus protein VP39"/>
    <property type="match status" value="1"/>
</dbReference>
<dbReference type="EMBL" id="PUEC01000001">
    <property type="protein sequence ID" value="PWB04345.1"/>
    <property type="molecule type" value="Genomic_DNA"/>
</dbReference>
<dbReference type="Pfam" id="PF18763">
    <property type="entry name" value="ddrB-ParB"/>
    <property type="match status" value="1"/>
</dbReference>
<gene>
    <name evidence="5" type="ORF">C5O23_00015</name>
</gene>
<feature type="coiled-coil region" evidence="1">
    <location>
        <begin position="1387"/>
        <end position="1450"/>
    </location>
</feature>
<evidence type="ECO:0000256" key="1">
    <source>
        <dbReference type="SAM" id="Coils"/>
    </source>
</evidence>
<feature type="region of interest" description="Disordered" evidence="2">
    <location>
        <begin position="1085"/>
        <end position="1106"/>
    </location>
</feature>
<dbReference type="RefSeq" id="WP_107030901.1">
    <property type="nucleotide sequence ID" value="NZ_PUEC01000001.1"/>
</dbReference>
<feature type="compositionally biased region" description="Polar residues" evidence="2">
    <location>
        <begin position="103"/>
        <end position="117"/>
    </location>
</feature>
<protein>
    <recommendedName>
        <fullName evidence="7">DdrB-like domain-containing protein</fullName>
    </recommendedName>
</protein>
<feature type="domain" description="DdrB-like" evidence="3">
    <location>
        <begin position="1504"/>
        <end position="1630"/>
    </location>
</feature>
<dbReference type="InterPro" id="IPR041595">
    <property type="entry name" value="Inorganic_Pase"/>
</dbReference>
<feature type="compositionally biased region" description="Basic and acidic residues" evidence="2">
    <location>
        <begin position="2700"/>
        <end position="2722"/>
    </location>
</feature>
<feature type="compositionally biased region" description="Low complexity" evidence="2">
    <location>
        <begin position="75"/>
        <end position="97"/>
    </location>
</feature>
<organism evidence="5 6">
    <name type="scientific">Duncaniella muris</name>
    <dbReference type="NCBI Taxonomy" id="2094150"/>
    <lineage>
        <taxon>Bacteria</taxon>
        <taxon>Pseudomonadati</taxon>
        <taxon>Bacteroidota</taxon>
        <taxon>Bacteroidia</taxon>
        <taxon>Bacteroidales</taxon>
        <taxon>Muribaculaceae</taxon>
        <taxon>Duncaniella</taxon>
    </lineage>
</organism>
<feature type="compositionally biased region" description="Polar residues" evidence="2">
    <location>
        <begin position="3065"/>
        <end position="3074"/>
    </location>
</feature>
<dbReference type="SUPFAM" id="SSF53335">
    <property type="entry name" value="S-adenosyl-L-methionine-dependent methyltransferases"/>
    <property type="match status" value="1"/>
</dbReference>
<evidence type="ECO:0000313" key="6">
    <source>
        <dbReference type="Proteomes" id="UP000244905"/>
    </source>
</evidence>
<reference evidence="6" key="1">
    <citation type="submission" date="2018-02" db="EMBL/GenBank/DDBJ databases">
        <authorList>
            <person name="Clavel T."/>
            <person name="Strowig T."/>
        </authorList>
    </citation>
    <scope>NUCLEOTIDE SEQUENCE [LARGE SCALE GENOMIC DNA]</scope>
    <source>
        <strain evidence="6">DSM 103720</strain>
    </source>
</reference>
<feature type="compositionally biased region" description="Basic and acidic residues" evidence="2">
    <location>
        <begin position="3008"/>
        <end position="3027"/>
    </location>
</feature>
<feature type="region of interest" description="Disordered" evidence="2">
    <location>
        <begin position="2361"/>
        <end position="2423"/>
    </location>
</feature>
<feature type="region of interest" description="Disordered" evidence="2">
    <location>
        <begin position="2697"/>
        <end position="2722"/>
    </location>
</feature>
<evidence type="ECO:0000259" key="4">
    <source>
        <dbReference type="Pfam" id="PF18823"/>
    </source>
</evidence>